<organism evidence="2 3">
    <name type="scientific">Glycine soja</name>
    <name type="common">Wild soybean</name>
    <dbReference type="NCBI Taxonomy" id="3848"/>
    <lineage>
        <taxon>Eukaryota</taxon>
        <taxon>Viridiplantae</taxon>
        <taxon>Streptophyta</taxon>
        <taxon>Embryophyta</taxon>
        <taxon>Tracheophyta</taxon>
        <taxon>Spermatophyta</taxon>
        <taxon>Magnoliopsida</taxon>
        <taxon>eudicotyledons</taxon>
        <taxon>Gunneridae</taxon>
        <taxon>Pentapetalae</taxon>
        <taxon>rosids</taxon>
        <taxon>fabids</taxon>
        <taxon>Fabales</taxon>
        <taxon>Fabaceae</taxon>
        <taxon>Papilionoideae</taxon>
        <taxon>50 kb inversion clade</taxon>
        <taxon>NPAAA clade</taxon>
        <taxon>indigoferoid/millettioid clade</taxon>
        <taxon>Phaseoleae</taxon>
        <taxon>Glycine</taxon>
        <taxon>Glycine subgen. Soja</taxon>
    </lineage>
</organism>
<evidence type="ECO:0000256" key="1">
    <source>
        <dbReference type="SAM" id="SignalP"/>
    </source>
</evidence>
<reference evidence="2 3" key="1">
    <citation type="submission" date="2018-09" db="EMBL/GenBank/DDBJ databases">
        <title>A high-quality reference genome of wild soybean provides a powerful tool to mine soybean genomes.</title>
        <authorList>
            <person name="Xie M."/>
            <person name="Chung C.Y.L."/>
            <person name="Li M.-W."/>
            <person name="Wong F.-L."/>
            <person name="Chan T.-F."/>
            <person name="Lam H.-M."/>
        </authorList>
    </citation>
    <scope>NUCLEOTIDE SEQUENCE [LARGE SCALE GENOMIC DNA]</scope>
    <source>
        <strain evidence="3">cv. W05</strain>
        <tissue evidence="2">Hypocotyl of etiolated seedlings</tissue>
    </source>
</reference>
<comment type="caution">
    <text evidence="2">The sequence shown here is derived from an EMBL/GenBank/DDBJ whole genome shotgun (WGS) entry which is preliminary data.</text>
</comment>
<accession>A0A445GXN2</accession>
<proteinExistence type="predicted"/>
<sequence>MKKASAMHCALLRFWVSLLLLASFSFAPSVLAKAEISGNEVNTHGKVVSEELTKSSLKEQNEEEKFKGFFPKPIPIIKPISKPIPIIKPIPKSIPIVKPIPIPVYKPISKPIPIVKPIPKPFLIVKPIPNDEEKFKGVFPKPIPIVKPIPKPIPIVKTIPIPIYKPIPKSVPIVKPIPIIKPILKPIPIVKPIPKLIPIVKPIPNPLRVKKSIPAFGSEEFLKPKPFFEKPIPKLPLDPKFKKPLLPPLPIHKPIPTP</sequence>
<keyword evidence="3" id="KW-1185">Reference proteome</keyword>
<evidence type="ECO:0000313" key="3">
    <source>
        <dbReference type="Proteomes" id="UP000289340"/>
    </source>
</evidence>
<keyword evidence="1" id="KW-0732">Signal</keyword>
<feature type="chain" id="PRO_5019555111" evidence="1">
    <location>
        <begin position="33"/>
        <end position="258"/>
    </location>
</feature>
<evidence type="ECO:0000313" key="2">
    <source>
        <dbReference type="EMBL" id="RZB66010.1"/>
    </source>
</evidence>
<gene>
    <name evidence="2" type="ORF">D0Y65_041885</name>
</gene>
<dbReference type="AlphaFoldDB" id="A0A445GXN2"/>
<protein>
    <submittedName>
        <fullName evidence="2">Zinc finger protein 512B</fullName>
    </submittedName>
</protein>
<feature type="signal peptide" evidence="1">
    <location>
        <begin position="1"/>
        <end position="32"/>
    </location>
</feature>
<dbReference type="EMBL" id="QZWG01000015">
    <property type="protein sequence ID" value="RZB66010.1"/>
    <property type="molecule type" value="Genomic_DNA"/>
</dbReference>
<dbReference type="Gramene" id="XM_028347711.1">
    <property type="protein sequence ID" value="XP_028203512.1"/>
    <property type="gene ID" value="LOC114387511"/>
</dbReference>
<name>A0A445GXN2_GLYSO</name>
<dbReference type="Proteomes" id="UP000289340">
    <property type="component" value="Chromosome 15"/>
</dbReference>